<name>A0A7Z7PRJ7_9BACT</name>
<keyword evidence="1" id="KW-0812">Transmembrane</keyword>
<protein>
    <submittedName>
        <fullName evidence="2">Uncharacterized protein</fullName>
    </submittedName>
</protein>
<dbReference type="PROSITE" id="PS51257">
    <property type="entry name" value="PROKAR_LIPOPROTEIN"/>
    <property type="match status" value="1"/>
</dbReference>
<keyword evidence="1" id="KW-1133">Transmembrane helix</keyword>
<feature type="transmembrane region" description="Helical" evidence="1">
    <location>
        <begin position="6"/>
        <end position="27"/>
    </location>
</feature>
<evidence type="ECO:0000313" key="2">
    <source>
        <dbReference type="EMBL" id="SSC13525.1"/>
    </source>
</evidence>
<organism evidence="2 3">
    <name type="scientific">Mesotoga infera</name>
    <dbReference type="NCBI Taxonomy" id="1236046"/>
    <lineage>
        <taxon>Bacteria</taxon>
        <taxon>Thermotogati</taxon>
        <taxon>Thermotogota</taxon>
        <taxon>Thermotogae</taxon>
        <taxon>Kosmotogales</taxon>
        <taxon>Kosmotogaceae</taxon>
        <taxon>Mesotoga</taxon>
    </lineage>
</organism>
<keyword evidence="3" id="KW-1185">Reference proteome</keyword>
<keyword evidence="1" id="KW-0472">Membrane</keyword>
<proteinExistence type="predicted"/>
<reference evidence="2 3" key="1">
    <citation type="submission" date="2017-01" db="EMBL/GenBank/DDBJ databases">
        <authorList>
            <person name="Erauso G."/>
        </authorList>
    </citation>
    <scope>NUCLEOTIDE SEQUENCE [LARGE SCALE GENOMIC DNA]</scope>
    <source>
        <strain evidence="2">MESINF1</strain>
    </source>
</reference>
<dbReference type="RefSeq" id="WP_169699666.1">
    <property type="nucleotide sequence ID" value="NZ_LS974202.1"/>
</dbReference>
<evidence type="ECO:0000256" key="1">
    <source>
        <dbReference type="SAM" id="Phobius"/>
    </source>
</evidence>
<dbReference type="KEGG" id="minf:MESINF_2085"/>
<gene>
    <name evidence="2" type="ORF">MESINF_2085</name>
</gene>
<dbReference type="EMBL" id="LS974202">
    <property type="protein sequence ID" value="SSC13525.1"/>
    <property type="molecule type" value="Genomic_DNA"/>
</dbReference>
<sequence>MNRGSITVLVISILLLCACAISVAFVLKSVRSFRDTSRLMVEASIRRGVLESAKKLLDFSVEEKCELYLEMNGYSLRTEFVNARWLVRIESGDFKKIIYAEGR</sequence>
<evidence type="ECO:0000313" key="3">
    <source>
        <dbReference type="Proteomes" id="UP000250796"/>
    </source>
</evidence>
<accession>A0A7Z7PRJ7</accession>
<dbReference type="Proteomes" id="UP000250796">
    <property type="component" value="Chromosome MESINF"/>
</dbReference>
<dbReference type="AlphaFoldDB" id="A0A7Z7PRJ7"/>